<feature type="compositionally biased region" description="Basic and acidic residues" evidence="1">
    <location>
        <begin position="9"/>
        <end position="35"/>
    </location>
</feature>
<proteinExistence type="predicted"/>
<evidence type="ECO:0000256" key="1">
    <source>
        <dbReference type="SAM" id="MobiDB-lite"/>
    </source>
</evidence>
<reference evidence="2" key="1">
    <citation type="submission" date="2021-01" db="EMBL/GenBank/DDBJ databases">
        <authorList>
            <person name="Corre E."/>
            <person name="Pelletier E."/>
            <person name="Niang G."/>
            <person name="Scheremetjew M."/>
            <person name="Finn R."/>
            <person name="Kale V."/>
            <person name="Holt S."/>
            <person name="Cochrane G."/>
            <person name="Meng A."/>
            <person name="Brown T."/>
            <person name="Cohen L."/>
        </authorList>
    </citation>
    <scope>NUCLEOTIDE SEQUENCE</scope>
    <source>
        <strain evidence="2">CCMP281</strain>
    </source>
</reference>
<name>A0A7S3ESL6_9EUKA</name>
<feature type="region of interest" description="Disordered" evidence="1">
    <location>
        <begin position="75"/>
        <end position="145"/>
    </location>
</feature>
<evidence type="ECO:0000313" key="2">
    <source>
        <dbReference type="EMBL" id="CAE0105340.1"/>
    </source>
</evidence>
<feature type="compositionally biased region" description="Basic and acidic residues" evidence="1">
    <location>
        <begin position="75"/>
        <end position="106"/>
    </location>
</feature>
<accession>A0A7S3ESL6</accession>
<gene>
    <name evidence="2" type="ORF">HERI1096_LOCUS5998</name>
</gene>
<sequence length="145" mass="16425">MDGTDEDVLERMRDQADSFERMSDNRDDRVNDGNHYKGLMQASDYKAKREEVLKDPEVARAEKVAAAVEMVKAGREKERLEKEREQQERQQREEAKRERLKRELHADAGASGSVDGEEGGEGKKKKKKKKAVVGGTLSFDAEDDG</sequence>
<protein>
    <submittedName>
        <fullName evidence="2">Uncharacterized protein</fullName>
    </submittedName>
</protein>
<organism evidence="2">
    <name type="scientific">Haptolina ericina</name>
    <dbReference type="NCBI Taxonomy" id="156174"/>
    <lineage>
        <taxon>Eukaryota</taxon>
        <taxon>Haptista</taxon>
        <taxon>Haptophyta</taxon>
        <taxon>Prymnesiophyceae</taxon>
        <taxon>Prymnesiales</taxon>
        <taxon>Prymnesiaceae</taxon>
        <taxon>Haptolina</taxon>
    </lineage>
</organism>
<dbReference type="EMBL" id="HBHX01010805">
    <property type="protein sequence ID" value="CAE0105340.1"/>
    <property type="molecule type" value="Transcribed_RNA"/>
</dbReference>
<feature type="region of interest" description="Disordered" evidence="1">
    <location>
        <begin position="1"/>
        <end position="48"/>
    </location>
</feature>
<dbReference type="AlphaFoldDB" id="A0A7S3ESL6"/>